<keyword evidence="3" id="KW-1185">Reference proteome</keyword>
<dbReference type="InterPro" id="IPR017853">
    <property type="entry name" value="GH"/>
</dbReference>
<reference evidence="2 3" key="1">
    <citation type="submission" date="2024-06" db="EMBL/GenBank/DDBJ databases">
        <title>Sorghum-associated microbial communities from plants grown in Nebraska, USA.</title>
        <authorList>
            <person name="Schachtman D."/>
        </authorList>
    </citation>
    <scope>NUCLEOTIDE SEQUENCE [LARGE SCALE GENOMIC DNA]</scope>
    <source>
        <strain evidence="2 3">1757</strain>
    </source>
</reference>
<sequence>MKRVLLAATFALAALVAVPSHAADARWSAAKANAWYAQQKWLVGSNYVPADAINELEMWQAATFDPKRIDLEFGWAQKLGMNTMRVFLHDQLWQQDPKGFEKRIDAFLAIADRHGIKPIFVLFDSCWDPDPKLGPQHPPIPGVHNSGWVQSPGASLADASQYPRFERYVKGIVGHFANDKRILAWDVWNEPDNPGGGNYQKQEAPNKIELVARLLPQVFDWARSAHPVQPLTSGLWHNPDWSKLDQLNAVERTQITQSDVISFHSYDWPEGFNQRVDQLVGYGRPLICTEYMARGAGSTIDGVLPLAKKRDVGMVNWGFVDGRTQTRFPWDSWQHPYTAQEPPIWFHDLLHGDGTPYRQREADILRSLTAAPRGVVPEEAKALPATTPAPQ</sequence>
<evidence type="ECO:0000256" key="1">
    <source>
        <dbReference type="SAM" id="SignalP"/>
    </source>
</evidence>
<protein>
    <recommendedName>
        <fullName evidence="4">1,4-beta-xylanase</fullName>
    </recommendedName>
</protein>
<keyword evidence="1" id="KW-0732">Signal</keyword>
<evidence type="ECO:0000313" key="2">
    <source>
        <dbReference type="EMBL" id="MET4570967.1"/>
    </source>
</evidence>
<accession>A0ABV2Q0Z6</accession>
<evidence type="ECO:0008006" key="4">
    <source>
        <dbReference type="Google" id="ProtNLM"/>
    </source>
</evidence>
<dbReference type="RefSeq" id="WP_354552833.1">
    <property type="nucleotide sequence ID" value="NZ_JBEPSD010000004.1"/>
</dbReference>
<evidence type="ECO:0000313" key="3">
    <source>
        <dbReference type="Proteomes" id="UP001549251"/>
    </source>
</evidence>
<dbReference type="EMBL" id="JBEPSD010000004">
    <property type="protein sequence ID" value="MET4570967.1"/>
    <property type="molecule type" value="Genomic_DNA"/>
</dbReference>
<organism evidence="2 3">
    <name type="scientific">Rhodanobacter soli</name>
    <dbReference type="NCBI Taxonomy" id="590609"/>
    <lineage>
        <taxon>Bacteria</taxon>
        <taxon>Pseudomonadati</taxon>
        <taxon>Pseudomonadota</taxon>
        <taxon>Gammaproteobacteria</taxon>
        <taxon>Lysobacterales</taxon>
        <taxon>Rhodanobacteraceae</taxon>
        <taxon>Rhodanobacter</taxon>
    </lineage>
</organism>
<name>A0ABV2Q0Z6_9GAMM</name>
<feature type="signal peptide" evidence="1">
    <location>
        <begin position="1"/>
        <end position="22"/>
    </location>
</feature>
<dbReference type="Gene3D" id="3.20.20.80">
    <property type="entry name" value="Glycosidases"/>
    <property type="match status" value="1"/>
</dbReference>
<dbReference type="SUPFAM" id="SSF51445">
    <property type="entry name" value="(Trans)glycosidases"/>
    <property type="match status" value="1"/>
</dbReference>
<feature type="chain" id="PRO_5045532378" description="1,4-beta-xylanase" evidence="1">
    <location>
        <begin position="23"/>
        <end position="391"/>
    </location>
</feature>
<proteinExistence type="predicted"/>
<gene>
    <name evidence="2" type="ORF">ABIE04_003349</name>
</gene>
<comment type="caution">
    <text evidence="2">The sequence shown here is derived from an EMBL/GenBank/DDBJ whole genome shotgun (WGS) entry which is preliminary data.</text>
</comment>
<dbReference type="Proteomes" id="UP001549251">
    <property type="component" value="Unassembled WGS sequence"/>
</dbReference>